<keyword evidence="1" id="KW-0472">Membrane</keyword>
<evidence type="ECO:0000313" key="2">
    <source>
        <dbReference type="EMBL" id="JAW16071.1"/>
    </source>
</evidence>
<accession>A0A224Y671</accession>
<feature type="transmembrane region" description="Helical" evidence="1">
    <location>
        <begin position="26"/>
        <end position="47"/>
    </location>
</feature>
<keyword evidence="1" id="KW-0812">Transmembrane</keyword>
<reference evidence="2" key="1">
    <citation type="journal article" date="2018" name="PLoS Negl. Trop. Dis.">
        <title>An insight into the salivary gland and fat body transcriptome of Panstrongylus lignarius (Hemiptera: Heteroptera), the main vector of Chagas disease in Peru.</title>
        <authorList>
            <person name="Nevoa J.C."/>
            <person name="Mendes M.T."/>
            <person name="da Silva M.V."/>
            <person name="Soares S.C."/>
            <person name="Oliveira C.J.F."/>
            <person name="Ribeiro J.M.C."/>
        </authorList>
    </citation>
    <scope>NUCLEOTIDE SEQUENCE</scope>
</reference>
<dbReference type="EMBL" id="GFTR01000355">
    <property type="protein sequence ID" value="JAW16071.1"/>
    <property type="molecule type" value="Transcribed_RNA"/>
</dbReference>
<dbReference type="AlphaFoldDB" id="A0A224Y671"/>
<sequence length="71" mass="7981">MVDIAHVLLLNISWKTLCTTSSSKSYVYIGHVLYLNILWLTFCTFSISRSYAGHCARSVAQILIVTIAHVH</sequence>
<name>A0A224Y671_9HEMI</name>
<proteinExistence type="predicted"/>
<keyword evidence="1" id="KW-1133">Transmembrane helix</keyword>
<protein>
    <submittedName>
        <fullName evidence="2">Uncharacterized protein</fullName>
    </submittedName>
</protein>
<organism evidence="2">
    <name type="scientific">Panstrongylus lignarius</name>
    <dbReference type="NCBI Taxonomy" id="156445"/>
    <lineage>
        <taxon>Eukaryota</taxon>
        <taxon>Metazoa</taxon>
        <taxon>Ecdysozoa</taxon>
        <taxon>Arthropoda</taxon>
        <taxon>Hexapoda</taxon>
        <taxon>Insecta</taxon>
        <taxon>Pterygota</taxon>
        <taxon>Neoptera</taxon>
        <taxon>Paraneoptera</taxon>
        <taxon>Hemiptera</taxon>
        <taxon>Heteroptera</taxon>
        <taxon>Panheteroptera</taxon>
        <taxon>Cimicomorpha</taxon>
        <taxon>Reduviidae</taxon>
        <taxon>Triatominae</taxon>
        <taxon>Panstrongylus</taxon>
    </lineage>
</organism>
<evidence type="ECO:0000256" key="1">
    <source>
        <dbReference type="SAM" id="Phobius"/>
    </source>
</evidence>